<name>A0ACB8DPW8_DERSI</name>
<proteinExistence type="predicted"/>
<dbReference type="Proteomes" id="UP000821865">
    <property type="component" value="Chromosome 10"/>
</dbReference>
<keyword evidence="2" id="KW-1185">Reference proteome</keyword>
<gene>
    <name evidence="1" type="ORF">HPB49_017053</name>
</gene>
<accession>A0ACB8DPW8</accession>
<evidence type="ECO:0000313" key="2">
    <source>
        <dbReference type="Proteomes" id="UP000821865"/>
    </source>
</evidence>
<sequence length="182" mass="21138">MSWAPRSGWTRRSRAAAVAAPERAEHENRAGRGLNVSSSQSARARVNPQRLGRRKHAYTLYTYAVNELWLYFGLMLALAVLPNIIVQAFSLSWQIADECRPWGLVWLTNLLLFGTLHRQWLTLRACFYADKTKQPRDYNAYTQHNSDLCLLDLYKSFLKSAPQLVLQTYIWYDTKDWRPQTG</sequence>
<protein>
    <submittedName>
        <fullName evidence="1">Uncharacterized protein</fullName>
    </submittedName>
</protein>
<comment type="caution">
    <text evidence="1">The sequence shown here is derived from an EMBL/GenBank/DDBJ whole genome shotgun (WGS) entry which is preliminary data.</text>
</comment>
<dbReference type="EMBL" id="CM023479">
    <property type="protein sequence ID" value="KAH7974575.1"/>
    <property type="molecule type" value="Genomic_DNA"/>
</dbReference>
<evidence type="ECO:0000313" key="1">
    <source>
        <dbReference type="EMBL" id="KAH7974575.1"/>
    </source>
</evidence>
<reference evidence="1" key="1">
    <citation type="submission" date="2020-05" db="EMBL/GenBank/DDBJ databases">
        <title>Large-scale comparative analyses of tick genomes elucidate their genetic diversity and vector capacities.</title>
        <authorList>
            <person name="Jia N."/>
            <person name="Wang J."/>
            <person name="Shi W."/>
            <person name="Du L."/>
            <person name="Sun Y."/>
            <person name="Zhan W."/>
            <person name="Jiang J."/>
            <person name="Wang Q."/>
            <person name="Zhang B."/>
            <person name="Ji P."/>
            <person name="Sakyi L.B."/>
            <person name="Cui X."/>
            <person name="Yuan T."/>
            <person name="Jiang B."/>
            <person name="Yang W."/>
            <person name="Lam T.T.-Y."/>
            <person name="Chang Q."/>
            <person name="Ding S."/>
            <person name="Wang X."/>
            <person name="Zhu J."/>
            <person name="Ruan X."/>
            <person name="Zhao L."/>
            <person name="Wei J."/>
            <person name="Que T."/>
            <person name="Du C."/>
            <person name="Cheng J."/>
            <person name="Dai P."/>
            <person name="Han X."/>
            <person name="Huang E."/>
            <person name="Gao Y."/>
            <person name="Liu J."/>
            <person name="Shao H."/>
            <person name="Ye R."/>
            <person name="Li L."/>
            <person name="Wei W."/>
            <person name="Wang X."/>
            <person name="Wang C."/>
            <person name="Yang T."/>
            <person name="Huo Q."/>
            <person name="Li W."/>
            <person name="Guo W."/>
            <person name="Chen H."/>
            <person name="Zhou L."/>
            <person name="Ni X."/>
            <person name="Tian J."/>
            <person name="Zhou Y."/>
            <person name="Sheng Y."/>
            <person name="Liu T."/>
            <person name="Pan Y."/>
            <person name="Xia L."/>
            <person name="Li J."/>
            <person name="Zhao F."/>
            <person name="Cao W."/>
        </authorList>
    </citation>
    <scope>NUCLEOTIDE SEQUENCE</scope>
    <source>
        <strain evidence="1">Dsil-2018</strain>
    </source>
</reference>
<organism evidence="1 2">
    <name type="scientific">Dermacentor silvarum</name>
    <name type="common">Tick</name>
    <dbReference type="NCBI Taxonomy" id="543639"/>
    <lineage>
        <taxon>Eukaryota</taxon>
        <taxon>Metazoa</taxon>
        <taxon>Ecdysozoa</taxon>
        <taxon>Arthropoda</taxon>
        <taxon>Chelicerata</taxon>
        <taxon>Arachnida</taxon>
        <taxon>Acari</taxon>
        <taxon>Parasitiformes</taxon>
        <taxon>Ixodida</taxon>
        <taxon>Ixodoidea</taxon>
        <taxon>Ixodidae</taxon>
        <taxon>Rhipicephalinae</taxon>
        <taxon>Dermacentor</taxon>
    </lineage>
</organism>